<dbReference type="GO" id="GO:0003723">
    <property type="term" value="F:RNA binding"/>
    <property type="evidence" value="ECO:0007669"/>
    <property type="project" value="InterPro"/>
</dbReference>
<dbReference type="RefSeq" id="WP_111334376.1">
    <property type="nucleotide sequence ID" value="NZ_CP030032.1"/>
</dbReference>
<organism evidence="2 3">
    <name type="scientific">Bradymonas sediminis</name>
    <dbReference type="NCBI Taxonomy" id="1548548"/>
    <lineage>
        <taxon>Bacteria</taxon>
        <taxon>Deltaproteobacteria</taxon>
        <taxon>Bradymonadales</taxon>
        <taxon>Bradymonadaceae</taxon>
        <taxon>Bradymonas</taxon>
    </lineage>
</organism>
<dbReference type="CDD" id="cd02440">
    <property type="entry name" value="AdoMet_MTases"/>
    <property type="match status" value="1"/>
</dbReference>
<name>A0A2Z4FLB6_9DELT</name>
<protein>
    <recommendedName>
        <fullName evidence="1">S-adenosylmethionine-dependent methyltransferase domain-containing protein</fullName>
    </recommendedName>
</protein>
<feature type="domain" description="S-adenosylmethionine-dependent methyltransferase" evidence="1">
    <location>
        <begin position="510"/>
        <end position="679"/>
    </location>
</feature>
<evidence type="ECO:0000313" key="3">
    <source>
        <dbReference type="Proteomes" id="UP000249799"/>
    </source>
</evidence>
<dbReference type="GO" id="GO:0008168">
    <property type="term" value="F:methyltransferase activity"/>
    <property type="evidence" value="ECO:0007669"/>
    <property type="project" value="InterPro"/>
</dbReference>
<evidence type="ECO:0000313" key="2">
    <source>
        <dbReference type="EMBL" id="AWV89595.1"/>
    </source>
</evidence>
<dbReference type="AlphaFoldDB" id="A0A2Z4FLB6"/>
<sequence length="721" mass="79816">MELKFRIPAEAEPKTIAALLHRAWPDATDAQIAQAFEQGKVRVEELITRKPDKVVDRDARVRAEVGPGEEPSGIPSAAGLARGDDWIVVDKPVGMPGVLDRDDPMNPILFLADSLGVNRDGFSPVWQMPAEGGGPWLFGLEDKASDTLLKTWGSGALMITWVVLVPAPALPQGRLVGAHQIPVDYSATTIRNGLAELQLTPMPQNGEFEQVPDPVEWLLDLLAANDMPVLGDARRGGFMVEGGLRLRAAAFFYMGGEGVEEGATGHDLAHSWNAGAKWWPEDPVVWIEDEPEVEEDEAAAADRAKRPKDTRTERIAKLQVSDRSLEILSRKGHPWVLEDRDTGRRDTIDPGTIVHLMDTRGRPGPWALVEGPGQLAARLWSHDSGAAKNFEEEIDLRVDEALAARSRLTRDTAETDLFRLVHAEADGFPGLQIDRVGPLLRATLTGATALGFRDRVYQNILDFNPEIMILEVEHFEDIRAEKTPGPGDRLARVIERGANYAREGERVVGLEDGLKYWCEPWEGIDVGFFADQRENRRKMRKIAKSGQRWLNLFCHTGAFSVALTALGCEVVSVDLSKRYLEWLEDNLRLNHISGKLNYSVADDARAYLSGEAKRRDEQFDGIIVDPPTAAAGSSGFWSVKKDYEDLLVECFKRLAKGGVLLVCRNEKRPSDSLTKLVRRAANRANRKISSVENAPPASDYPRMKGFPEGDSFEGLWIRTAG</sequence>
<dbReference type="InterPro" id="IPR029063">
    <property type="entry name" value="SAM-dependent_MTases_sf"/>
</dbReference>
<accession>A0A2Z4FLB6</accession>
<dbReference type="OrthoDB" id="9805492at2"/>
<dbReference type="InterPro" id="IPR036974">
    <property type="entry name" value="PUA_sf"/>
</dbReference>
<proteinExistence type="predicted"/>
<dbReference type="EMBL" id="CP030032">
    <property type="protein sequence ID" value="AWV89595.1"/>
    <property type="molecule type" value="Genomic_DNA"/>
</dbReference>
<gene>
    <name evidence="2" type="ORF">DN745_09695</name>
</gene>
<dbReference type="InterPro" id="IPR019614">
    <property type="entry name" value="SAM-dep_methyl-trfase"/>
</dbReference>
<dbReference type="Gene3D" id="2.30.130.10">
    <property type="entry name" value="PUA domain"/>
    <property type="match status" value="1"/>
</dbReference>
<keyword evidence="3" id="KW-1185">Reference proteome</keyword>
<dbReference type="Pfam" id="PF10672">
    <property type="entry name" value="Methyltrans_SAM"/>
    <property type="match status" value="1"/>
</dbReference>
<evidence type="ECO:0000259" key="1">
    <source>
        <dbReference type="Pfam" id="PF10672"/>
    </source>
</evidence>
<dbReference type="PANTHER" id="PTHR43042">
    <property type="entry name" value="SAM-DEPENDENT METHYLTRANSFERASE"/>
    <property type="match status" value="1"/>
</dbReference>
<dbReference type="Proteomes" id="UP000249799">
    <property type="component" value="Chromosome"/>
</dbReference>
<dbReference type="KEGG" id="bsed:DN745_09695"/>
<dbReference type="Gene3D" id="3.40.50.150">
    <property type="entry name" value="Vaccinia Virus protein VP39"/>
    <property type="match status" value="1"/>
</dbReference>
<dbReference type="Gene3D" id="3.30.750.80">
    <property type="entry name" value="RNA methyltransferase domain (HRMD) like"/>
    <property type="match status" value="1"/>
</dbReference>
<dbReference type="PANTHER" id="PTHR43042:SF3">
    <property type="entry name" value="RIBOSOMAL RNA LARGE SUBUNIT METHYLTRANSFERASE YWBD-RELATED"/>
    <property type="match status" value="1"/>
</dbReference>
<reference evidence="2 3" key="1">
    <citation type="submission" date="2018-06" db="EMBL/GenBank/DDBJ databases">
        <title>Lujinxingia sediminis gen. nov. sp. nov., a new facultative anaerobic member of the class Deltaproteobacteria, and proposal of Lujinxingaceae fam. nov.</title>
        <authorList>
            <person name="Guo L.-Y."/>
            <person name="Li C.-M."/>
            <person name="Wang S."/>
            <person name="Du Z.-J."/>
        </authorList>
    </citation>
    <scope>NUCLEOTIDE SEQUENCE [LARGE SCALE GENOMIC DNA]</scope>
    <source>
        <strain evidence="2 3">FA350</strain>
    </source>
</reference>
<dbReference type="SUPFAM" id="SSF53335">
    <property type="entry name" value="S-adenosyl-L-methionine-dependent methyltransferases"/>
    <property type="match status" value="1"/>
</dbReference>